<dbReference type="Pfam" id="PF07729">
    <property type="entry name" value="FCD"/>
    <property type="match status" value="1"/>
</dbReference>
<accession>A0ABZ2KCQ9</accession>
<dbReference type="InterPro" id="IPR036388">
    <property type="entry name" value="WH-like_DNA-bd_sf"/>
</dbReference>
<dbReference type="InterPro" id="IPR036390">
    <property type="entry name" value="WH_DNA-bd_sf"/>
</dbReference>
<evidence type="ECO:0000259" key="4">
    <source>
        <dbReference type="PROSITE" id="PS50949"/>
    </source>
</evidence>
<organism evidence="5 6">
    <name type="scientific">Pendulispora brunnea</name>
    <dbReference type="NCBI Taxonomy" id="2905690"/>
    <lineage>
        <taxon>Bacteria</taxon>
        <taxon>Pseudomonadati</taxon>
        <taxon>Myxococcota</taxon>
        <taxon>Myxococcia</taxon>
        <taxon>Myxococcales</taxon>
        <taxon>Sorangiineae</taxon>
        <taxon>Pendulisporaceae</taxon>
        <taxon>Pendulispora</taxon>
    </lineage>
</organism>
<dbReference type="SMART" id="SM00345">
    <property type="entry name" value="HTH_GNTR"/>
    <property type="match status" value="1"/>
</dbReference>
<evidence type="ECO:0000256" key="1">
    <source>
        <dbReference type="ARBA" id="ARBA00023015"/>
    </source>
</evidence>
<evidence type="ECO:0000313" key="6">
    <source>
        <dbReference type="Proteomes" id="UP001379533"/>
    </source>
</evidence>
<dbReference type="InterPro" id="IPR011711">
    <property type="entry name" value="GntR_C"/>
</dbReference>
<dbReference type="SUPFAM" id="SSF48008">
    <property type="entry name" value="GntR ligand-binding domain-like"/>
    <property type="match status" value="1"/>
</dbReference>
<keyword evidence="2" id="KW-0238">DNA-binding</keyword>
<dbReference type="CDD" id="cd07377">
    <property type="entry name" value="WHTH_GntR"/>
    <property type="match status" value="1"/>
</dbReference>
<evidence type="ECO:0000313" key="5">
    <source>
        <dbReference type="EMBL" id="WXA96447.1"/>
    </source>
</evidence>
<proteinExistence type="predicted"/>
<dbReference type="InterPro" id="IPR000524">
    <property type="entry name" value="Tscrpt_reg_HTH_GntR"/>
</dbReference>
<gene>
    <name evidence="5" type="ORF">LZC95_06290</name>
</gene>
<evidence type="ECO:0000256" key="3">
    <source>
        <dbReference type="ARBA" id="ARBA00023163"/>
    </source>
</evidence>
<dbReference type="PROSITE" id="PS50949">
    <property type="entry name" value="HTH_GNTR"/>
    <property type="match status" value="1"/>
</dbReference>
<dbReference type="Pfam" id="PF00392">
    <property type="entry name" value="GntR"/>
    <property type="match status" value="1"/>
</dbReference>
<reference evidence="5 6" key="1">
    <citation type="submission" date="2021-12" db="EMBL/GenBank/DDBJ databases">
        <title>Discovery of the Pendulisporaceae a myxobacterial family with distinct sporulation behavior and unique specialized metabolism.</title>
        <authorList>
            <person name="Garcia R."/>
            <person name="Popoff A."/>
            <person name="Bader C.D."/>
            <person name="Loehr J."/>
            <person name="Walesch S."/>
            <person name="Walt C."/>
            <person name="Boldt J."/>
            <person name="Bunk B."/>
            <person name="Haeckl F.J.F.P.J."/>
            <person name="Gunesch A.P."/>
            <person name="Birkelbach J."/>
            <person name="Nuebel U."/>
            <person name="Pietschmann T."/>
            <person name="Bach T."/>
            <person name="Mueller R."/>
        </authorList>
    </citation>
    <scope>NUCLEOTIDE SEQUENCE [LARGE SCALE GENOMIC DNA]</scope>
    <source>
        <strain evidence="5 6">MSr12523</strain>
    </source>
</reference>
<dbReference type="Gene3D" id="1.20.120.530">
    <property type="entry name" value="GntR ligand-binding domain-like"/>
    <property type="match status" value="1"/>
</dbReference>
<dbReference type="SMART" id="SM00895">
    <property type="entry name" value="FCD"/>
    <property type="match status" value="1"/>
</dbReference>
<keyword evidence="3" id="KW-0804">Transcription</keyword>
<dbReference type="PANTHER" id="PTHR43537:SF24">
    <property type="entry name" value="GLUCONATE OPERON TRANSCRIPTIONAL REPRESSOR"/>
    <property type="match status" value="1"/>
</dbReference>
<name>A0ABZ2KCQ9_9BACT</name>
<keyword evidence="1" id="KW-0805">Transcription regulation</keyword>
<feature type="domain" description="HTH gntR-type" evidence="4">
    <location>
        <begin position="13"/>
        <end position="80"/>
    </location>
</feature>
<dbReference type="Gene3D" id="1.10.10.10">
    <property type="entry name" value="Winged helix-like DNA-binding domain superfamily/Winged helix DNA-binding domain"/>
    <property type="match status" value="1"/>
</dbReference>
<dbReference type="PRINTS" id="PR00035">
    <property type="entry name" value="HTHGNTR"/>
</dbReference>
<dbReference type="PANTHER" id="PTHR43537">
    <property type="entry name" value="TRANSCRIPTIONAL REGULATOR, GNTR FAMILY"/>
    <property type="match status" value="1"/>
</dbReference>
<dbReference type="EMBL" id="CP089982">
    <property type="protein sequence ID" value="WXA96447.1"/>
    <property type="molecule type" value="Genomic_DNA"/>
</dbReference>
<dbReference type="Proteomes" id="UP001379533">
    <property type="component" value="Chromosome"/>
</dbReference>
<dbReference type="InterPro" id="IPR008920">
    <property type="entry name" value="TF_FadR/GntR_C"/>
</dbReference>
<sequence>MQKTKPLEAVPRRLLRDEAYGRIRDAILDGTLEAGEAIRDGELAERLQLSRTPVREALARLIDEGLVESKPGAFTRVTPVLRREVMDAHAVVQAMHELAVKKAVPRITRADIEMLTRANQRFSDALDSADVEAALAADDEFHDIFVRASGNGAIAATIERYTPSIRRLERLRFGTLPGRASVKVHARIIRAAANQDIDTAAQLTVENWATLGQLIDRALFEQRSKP</sequence>
<evidence type="ECO:0000256" key="2">
    <source>
        <dbReference type="ARBA" id="ARBA00023125"/>
    </source>
</evidence>
<protein>
    <submittedName>
        <fullName evidence="5">GntR family transcriptional regulator</fullName>
    </submittedName>
</protein>
<dbReference type="SUPFAM" id="SSF46785">
    <property type="entry name" value="Winged helix' DNA-binding domain"/>
    <property type="match status" value="1"/>
</dbReference>
<dbReference type="RefSeq" id="WP_394847063.1">
    <property type="nucleotide sequence ID" value="NZ_CP089982.1"/>
</dbReference>
<keyword evidence="6" id="KW-1185">Reference proteome</keyword>